<gene>
    <name evidence="1" type="ORF">J5Y10_04655</name>
</gene>
<dbReference type="RefSeq" id="WP_209371172.1">
    <property type="nucleotide sequence ID" value="NZ_JAGIZA010000002.1"/>
</dbReference>
<dbReference type="EMBL" id="JAGIZA010000002">
    <property type="protein sequence ID" value="MBP0492064.1"/>
    <property type="molecule type" value="Genomic_DNA"/>
</dbReference>
<reference evidence="1" key="1">
    <citation type="submission" date="2021-03" db="EMBL/GenBank/DDBJ databases">
        <authorList>
            <person name="So Y."/>
        </authorList>
    </citation>
    <scope>NUCLEOTIDE SEQUENCE</scope>
    <source>
        <strain evidence="1">SG15</strain>
    </source>
</reference>
<proteinExistence type="predicted"/>
<dbReference type="AlphaFoldDB" id="A0A940MRC9"/>
<sequence length="45" mass="4942">MIRIATPSRAATAFRVLLARIFPRTPAPPRQSDIERALLRALGGL</sequence>
<keyword evidence="2" id="KW-1185">Reference proteome</keyword>
<protein>
    <submittedName>
        <fullName evidence="1">Uncharacterized protein</fullName>
    </submittedName>
</protein>
<comment type="caution">
    <text evidence="1">The sequence shown here is derived from an EMBL/GenBank/DDBJ whole genome shotgun (WGS) entry which is preliminary data.</text>
</comment>
<organism evidence="1 2">
    <name type="scientific">Roseomonas indoligenes</name>
    <dbReference type="NCBI Taxonomy" id="2820811"/>
    <lineage>
        <taxon>Bacteria</taxon>
        <taxon>Pseudomonadati</taxon>
        <taxon>Pseudomonadota</taxon>
        <taxon>Alphaproteobacteria</taxon>
        <taxon>Acetobacterales</taxon>
        <taxon>Roseomonadaceae</taxon>
        <taxon>Roseomonas</taxon>
    </lineage>
</organism>
<dbReference type="Proteomes" id="UP000677537">
    <property type="component" value="Unassembled WGS sequence"/>
</dbReference>
<evidence type="ECO:0000313" key="1">
    <source>
        <dbReference type="EMBL" id="MBP0492064.1"/>
    </source>
</evidence>
<name>A0A940MRC9_9PROT</name>
<accession>A0A940MRC9</accession>
<evidence type="ECO:0000313" key="2">
    <source>
        <dbReference type="Proteomes" id="UP000677537"/>
    </source>
</evidence>